<organism evidence="2 3">
    <name type="scientific">Mycena venus</name>
    <dbReference type="NCBI Taxonomy" id="2733690"/>
    <lineage>
        <taxon>Eukaryota</taxon>
        <taxon>Fungi</taxon>
        <taxon>Dikarya</taxon>
        <taxon>Basidiomycota</taxon>
        <taxon>Agaricomycotina</taxon>
        <taxon>Agaricomycetes</taxon>
        <taxon>Agaricomycetidae</taxon>
        <taxon>Agaricales</taxon>
        <taxon>Marasmiineae</taxon>
        <taxon>Mycenaceae</taxon>
        <taxon>Mycena</taxon>
    </lineage>
</organism>
<reference evidence="2" key="1">
    <citation type="submission" date="2020-05" db="EMBL/GenBank/DDBJ databases">
        <title>Mycena genomes resolve the evolution of fungal bioluminescence.</title>
        <authorList>
            <person name="Tsai I.J."/>
        </authorList>
    </citation>
    <scope>NUCLEOTIDE SEQUENCE</scope>
    <source>
        <strain evidence="2">CCC161011</strain>
    </source>
</reference>
<proteinExistence type="predicted"/>
<keyword evidence="3" id="KW-1185">Reference proteome</keyword>
<protein>
    <submittedName>
        <fullName evidence="2">DJ-1 protein-PfpI domain-containing protein</fullName>
    </submittedName>
</protein>
<accession>A0A8H6XM91</accession>
<dbReference type="EMBL" id="JACAZI010000016">
    <property type="protein sequence ID" value="KAF7343012.1"/>
    <property type="molecule type" value="Genomic_DNA"/>
</dbReference>
<evidence type="ECO:0000256" key="1">
    <source>
        <dbReference type="SAM" id="MobiDB-lite"/>
    </source>
</evidence>
<evidence type="ECO:0000313" key="3">
    <source>
        <dbReference type="Proteomes" id="UP000620124"/>
    </source>
</evidence>
<dbReference type="Proteomes" id="UP000620124">
    <property type="component" value="Unassembled WGS sequence"/>
</dbReference>
<dbReference type="AlphaFoldDB" id="A0A8H6XM91"/>
<dbReference type="OrthoDB" id="3226552at2759"/>
<evidence type="ECO:0000313" key="2">
    <source>
        <dbReference type="EMBL" id="KAF7343012.1"/>
    </source>
</evidence>
<sequence>MKNHSRLLSNAGSISSCQSFDTIRVQSPSTAATSIAGSDDHRWSEIVPPESGLTFAVVWDPEEKDLVTFSSPELSDCHERAAQSPDSPTDACDNRSQVLTIGPSLADYTATPATMQFFRQNHDFLFTDPKFFPDRPARGRTQTSSTLDGLDELDGDFAFDPCTSFAHMWMKDMRKGEVIRDDVSDEGFFEGGQFGGMGGEVGMDGEVILSSRFSGTTTSTSNFITVENEMDDGATADWSALEAPNTPGYSHLGFSASPSASHRRLRKTRPLPGPASPSDVLDRPEYSHNVPIPDTPEPPRSRTPTPRCRTPLSHVSASRTLSHMRSLPKIARNLTGKWKKTEDAGWVYINVKDRSASL</sequence>
<feature type="region of interest" description="Disordered" evidence="1">
    <location>
        <begin position="249"/>
        <end position="321"/>
    </location>
</feature>
<dbReference type="PROSITE" id="PS51257">
    <property type="entry name" value="PROKAR_LIPOPROTEIN"/>
    <property type="match status" value="1"/>
</dbReference>
<gene>
    <name evidence="2" type="ORF">MVEN_01731300</name>
</gene>
<comment type="caution">
    <text evidence="2">The sequence shown here is derived from an EMBL/GenBank/DDBJ whole genome shotgun (WGS) entry which is preliminary data.</text>
</comment>
<feature type="compositionally biased region" description="Low complexity" evidence="1">
    <location>
        <begin position="302"/>
        <end position="311"/>
    </location>
</feature>
<name>A0A8H6XM91_9AGAR</name>